<dbReference type="Pfam" id="PF07686">
    <property type="entry name" value="V-set"/>
    <property type="match status" value="1"/>
</dbReference>
<evidence type="ECO:0000256" key="1">
    <source>
        <dbReference type="ARBA" id="ARBA00022729"/>
    </source>
</evidence>
<proteinExistence type="predicted"/>
<feature type="region of interest" description="Disordered" evidence="3">
    <location>
        <begin position="117"/>
        <end position="138"/>
    </location>
</feature>
<protein>
    <recommendedName>
        <fullName evidence="5">Ig-like domain-containing protein</fullName>
    </recommendedName>
</protein>
<name>A0A8C2QRT1_CAPHI</name>
<evidence type="ECO:0000259" key="5">
    <source>
        <dbReference type="PROSITE" id="PS50835"/>
    </source>
</evidence>
<dbReference type="InterPro" id="IPR013783">
    <property type="entry name" value="Ig-like_fold"/>
</dbReference>
<evidence type="ECO:0000256" key="2">
    <source>
        <dbReference type="ARBA" id="ARBA00022859"/>
    </source>
</evidence>
<evidence type="ECO:0000256" key="4">
    <source>
        <dbReference type="SAM" id="SignalP"/>
    </source>
</evidence>
<dbReference type="GO" id="GO:0005886">
    <property type="term" value="C:plasma membrane"/>
    <property type="evidence" value="ECO:0007669"/>
    <property type="project" value="TreeGrafter"/>
</dbReference>
<reference evidence="6" key="2">
    <citation type="submission" date="2025-08" db="UniProtKB">
        <authorList>
            <consortium name="Ensembl"/>
        </authorList>
    </citation>
    <scope>IDENTIFICATION</scope>
</reference>
<dbReference type="SUPFAM" id="SSF48726">
    <property type="entry name" value="Immunoglobulin"/>
    <property type="match status" value="1"/>
</dbReference>
<feature type="chain" id="PRO_5033980958" description="Ig-like domain-containing protein" evidence="4">
    <location>
        <begin position="22"/>
        <end position="138"/>
    </location>
</feature>
<dbReference type="InterPro" id="IPR036179">
    <property type="entry name" value="Ig-like_dom_sf"/>
</dbReference>
<dbReference type="PANTHER" id="PTHR23268">
    <property type="entry name" value="T-CELL RECEPTOR BETA CHAIN"/>
    <property type="match status" value="1"/>
</dbReference>
<feature type="domain" description="Ig-like" evidence="5">
    <location>
        <begin position="21"/>
        <end position="126"/>
    </location>
</feature>
<dbReference type="InterPro" id="IPR050413">
    <property type="entry name" value="TCR_beta_variable"/>
</dbReference>
<evidence type="ECO:0000313" key="6">
    <source>
        <dbReference type="Ensembl" id="ENSCHIP00010004033.1"/>
    </source>
</evidence>
<keyword evidence="1 4" id="KW-0732">Signal</keyword>
<dbReference type="InterPro" id="IPR013106">
    <property type="entry name" value="Ig_V-set"/>
</dbReference>
<feature type="compositionally biased region" description="Basic and acidic residues" evidence="3">
    <location>
        <begin position="127"/>
        <end position="138"/>
    </location>
</feature>
<organism evidence="6">
    <name type="scientific">Capra hircus</name>
    <name type="common">Goat</name>
    <dbReference type="NCBI Taxonomy" id="9925"/>
    <lineage>
        <taxon>Eukaryota</taxon>
        <taxon>Metazoa</taxon>
        <taxon>Chordata</taxon>
        <taxon>Craniata</taxon>
        <taxon>Vertebrata</taxon>
        <taxon>Euteleostomi</taxon>
        <taxon>Mammalia</taxon>
        <taxon>Eutheria</taxon>
        <taxon>Laurasiatheria</taxon>
        <taxon>Artiodactyla</taxon>
        <taxon>Ruminantia</taxon>
        <taxon>Pecora</taxon>
        <taxon>Bovidae</taxon>
        <taxon>Caprinae</taxon>
        <taxon>Capra</taxon>
    </lineage>
</organism>
<dbReference type="AlphaFoldDB" id="A0A8C2QRT1"/>
<dbReference type="InterPro" id="IPR007110">
    <property type="entry name" value="Ig-like_dom"/>
</dbReference>
<feature type="signal peptide" evidence="4">
    <location>
        <begin position="1"/>
        <end position="21"/>
    </location>
</feature>
<dbReference type="PANTHER" id="PTHR23268:SF30">
    <property type="entry name" value="T CELL RECEPTOR BETA CHAIN MC.7.G5-RELATED"/>
    <property type="match status" value="1"/>
</dbReference>
<dbReference type="GO" id="GO:0007166">
    <property type="term" value="P:cell surface receptor signaling pathway"/>
    <property type="evidence" value="ECO:0007669"/>
    <property type="project" value="TreeGrafter"/>
</dbReference>
<dbReference type="PROSITE" id="PS50835">
    <property type="entry name" value="IG_LIKE"/>
    <property type="match status" value="1"/>
</dbReference>
<keyword evidence="2" id="KW-0391">Immunity</keyword>
<dbReference type="GO" id="GO:0002376">
    <property type="term" value="P:immune system process"/>
    <property type="evidence" value="ECO:0007669"/>
    <property type="project" value="UniProtKB-KW"/>
</dbReference>
<accession>A0A8C2QRT1</accession>
<evidence type="ECO:0000256" key="3">
    <source>
        <dbReference type="SAM" id="MobiDB-lite"/>
    </source>
</evidence>
<dbReference type="Ensembl" id="ENSCHIT00010005595.1">
    <property type="protein sequence ID" value="ENSCHIP00010004033.1"/>
    <property type="gene ID" value="ENSCHIG00010002903.1"/>
</dbReference>
<reference evidence="6" key="1">
    <citation type="submission" date="2019-03" db="EMBL/GenBank/DDBJ databases">
        <title>Genome sequencing and reference-guided assembly of Black Bengal Goat (Capra hircus).</title>
        <authorList>
            <person name="Siddiki A.Z."/>
            <person name="Baten A."/>
            <person name="Billah M."/>
            <person name="Alam M.A.U."/>
            <person name="Shawrob K.S.M."/>
            <person name="Saha S."/>
            <person name="Chowdhury M."/>
            <person name="Rahman A.H."/>
            <person name="Stear M."/>
            <person name="Miah G."/>
            <person name="Das G.B."/>
            <person name="Hossain M.M."/>
            <person name="Kumkum M."/>
            <person name="Islam M.S."/>
            <person name="Mollah A.M."/>
            <person name="Ahsan A."/>
            <person name="Tusar F."/>
            <person name="Khan M.K.I."/>
        </authorList>
    </citation>
    <scope>NUCLEOTIDE SEQUENCE [LARGE SCALE GENOMIC DNA]</scope>
</reference>
<dbReference type="Gene3D" id="2.60.40.10">
    <property type="entry name" value="Immunoglobulins"/>
    <property type="match status" value="1"/>
</dbReference>
<sequence>MAVRLLCCVTLYLLGAGFTDADVYQTPRHCVTGTGRKITLECSQTMGHDNMYWYQQDPGMELQLIHYSYGVNTTEKGERSSRSTVSRISKEHFPLTLETASSSQTSSYFCASSDYTARHRPPQTAQKDSHKSEEVPPA</sequence>